<evidence type="ECO:0000256" key="3">
    <source>
        <dbReference type="PROSITE-ProRule" id="PRU00023"/>
    </source>
</evidence>
<keyword evidence="5" id="KW-1185">Reference proteome</keyword>
<gene>
    <name evidence="4" type="ORF">NEMBOFW57_000044</name>
</gene>
<protein>
    <submittedName>
        <fullName evidence="4">Uncharacterized protein</fullName>
    </submittedName>
</protein>
<evidence type="ECO:0000256" key="2">
    <source>
        <dbReference type="ARBA" id="ARBA00023043"/>
    </source>
</evidence>
<feature type="repeat" description="ANK" evidence="3">
    <location>
        <begin position="725"/>
        <end position="757"/>
    </location>
</feature>
<dbReference type="PANTHER" id="PTHR24123:SF33">
    <property type="entry name" value="PROTEIN HOS4"/>
    <property type="match status" value="1"/>
</dbReference>
<dbReference type="SUPFAM" id="SSF48403">
    <property type="entry name" value="Ankyrin repeat"/>
    <property type="match status" value="2"/>
</dbReference>
<keyword evidence="1" id="KW-0677">Repeat</keyword>
<dbReference type="InterPro" id="IPR002110">
    <property type="entry name" value="Ankyrin_rpt"/>
</dbReference>
<comment type="caution">
    <text evidence="4">The sequence shown here is derived from an EMBL/GenBank/DDBJ whole genome shotgun (WGS) entry which is preliminary data.</text>
</comment>
<dbReference type="InterPro" id="IPR036770">
    <property type="entry name" value="Ankyrin_rpt-contain_sf"/>
</dbReference>
<dbReference type="SMART" id="SM00248">
    <property type="entry name" value="ANK"/>
    <property type="match status" value="12"/>
</dbReference>
<feature type="repeat" description="ANK" evidence="3">
    <location>
        <begin position="611"/>
        <end position="643"/>
    </location>
</feature>
<dbReference type="AlphaFoldDB" id="A0AAD4EYX8"/>
<accession>A0AAD4EYX8</accession>
<dbReference type="PROSITE" id="PS50088">
    <property type="entry name" value="ANK_REPEAT"/>
    <property type="match status" value="4"/>
</dbReference>
<dbReference type="Proteomes" id="UP001197093">
    <property type="component" value="Unassembled WGS sequence"/>
</dbReference>
<keyword evidence="2 3" id="KW-0040">ANK repeat</keyword>
<evidence type="ECO:0000256" key="1">
    <source>
        <dbReference type="ARBA" id="ARBA00022737"/>
    </source>
</evidence>
<organism evidence="4 5">
    <name type="scientific">Staphylotrichum longicolle</name>
    <dbReference type="NCBI Taxonomy" id="669026"/>
    <lineage>
        <taxon>Eukaryota</taxon>
        <taxon>Fungi</taxon>
        <taxon>Dikarya</taxon>
        <taxon>Ascomycota</taxon>
        <taxon>Pezizomycotina</taxon>
        <taxon>Sordariomycetes</taxon>
        <taxon>Sordariomycetidae</taxon>
        <taxon>Sordariales</taxon>
        <taxon>Chaetomiaceae</taxon>
        <taxon>Staphylotrichum</taxon>
    </lineage>
</organism>
<dbReference type="Pfam" id="PF12796">
    <property type="entry name" value="Ank_2"/>
    <property type="match status" value="4"/>
</dbReference>
<reference evidence="4" key="1">
    <citation type="submission" date="2023-02" db="EMBL/GenBank/DDBJ databases">
        <authorList>
            <person name="Palmer J.M."/>
        </authorList>
    </citation>
    <scope>NUCLEOTIDE SEQUENCE</scope>
    <source>
        <strain evidence="4">FW57</strain>
    </source>
</reference>
<feature type="repeat" description="ANK" evidence="3">
    <location>
        <begin position="469"/>
        <end position="501"/>
    </location>
</feature>
<proteinExistence type="predicted"/>
<sequence>MKRLAKRWGDKSELIETAVTDCILDALSSHPVTTIVLDGLDRLTQIALSELVATLRVVLRTSPRPLRLFVSSTDNAEVPRLAGASTLWYQLGLQHWRRHDDRQGTKEALPGTFSDIEKVVLQEWNEMPAQVRHKLLGVDNVTPSTIPTLPVPGEIRKFYEQAVESLQTLSHDGKTLAMRALRLVLGTDDRMLTSDELLSALRIDPETEELRIGPEIHEERLRYLCPKLLTLDWDTNLGPVWRLTHETCAPIFASEIPQWHLDIARIHLKLLLETHRDPFPEQARSDPIFDPNHPLQTSARHHWIQHVQAHQALAETPDPVLVRLLKTFLGAPESSSPQYQRWYKEADADDLRLPHSTPFTADVFGFIAPCTQTLFTMCRFSLFTLLRDWWTDPALDLSMRNGRGWTLLEIVSWDNVEGFAIGRELVELGADVNQRQGGAGTATTALAHAVSEGHAAWVRHLIAHGADVDLGSPLAVAVQAGNLELAQLLLQAGAQVDADEDALGYGSVLALAAASARLDTVEMLLDAGAEAGRRLGGHFVSAVAAAGANMGPDAPAIVSALVRRGADVNLVGGGYGSALGEACVRKNLPCLRSLIQAGADVNQQLPPSPSDGGSALAIVSAEGDLECVETLIQAGADVNQRLERGKYGNSLVAAASMGELHCLQALLAAGADANQTLSTGMYGSALSAAAQENHLHCLTALLDAGANPIQGLSTGEYPPRGDQGEGGSALAIAAETGRLYDLNQLISAGADVNLLHKSEKLRCGSALVAAAFAGSTDCVKALITAGARVDQETLVGVYGNALTAAAGQGKLECLQILVGAGADVNQQLHGHPGSCQTALIAAAYLGQLQSVAFLIQNGASVDQRVGGRFKTALQAAMTTVSDQDIEIFDPEAARRVQVFRSLVDGRGSSPPKLAERKATITGLLEEHGALENLAGVSM</sequence>
<dbReference type="InterPro" id="IPR051165">
    <property type="entry name" value="Multifunctional_ANK_Repeat"/>
</dbReference>
<dbReference type="EMBL" id="JAHCVI010000001">
    <property type="protein sequence ID" value="KAG7290052.1"/>
    <property type="molecule type" value="Genomic_DNA"/>
</dbReference>
<name>A0AAD4EYX8_9PEZI</name>
<dbReference type="PROSITE" id="PS50297">
    <property type="entry name" value="ANK_REP_REGION"/>
    <property type="match status" value="3"/>
</dbReference>
<evidence type="ECO:0000313" key="5">
    <source>
        <dbReference type="Proteomes" id="UP001197093"/>
    </source>
</evidence>
<dbReference type="Gene3D" id="1.25.40.20">
    <property type="entry name" value="Ankyrin repeat-containing domain"/>
    <property type="match status" value="3"/>
</dbReference>
<dbReference type="PANTHER" id="PTHR24123">
    <property type="entry name" value="ANKYRIN REPEAT-CONTAINING"/>
    <property type="match status" value="1"/>
</dbReference>
<evidence type="ECO:0000313" key="4">
    <source>
        <dbReference type="EMBL" id="KAG7290052.1"/>
    </source>
</evidence>
<feature type="repeat" description="ANK" evidence="3">
    <location>
        <begin position="441"/>
        <end position="473"/>
    </location>
</feature>